<keyword evidence="9" id="KW-1185">Reference proteome</keyword>
<dbReference type="Pfam" id="PF00254">
    <property type="entry name" value="FKBP_C"/>
    <property type="match status" value="1"/>
</dbReference>
<dbReference type="Proteomes" id="UP000291116">
    <property type="component" value="Unassembled WGS sequence"/>
</dbReference>
<feature type="chain" id="PRO_5019003445" description="peptidylprolyl isomerase" evidence="6">
    <location>
        <begin position="37"/>
        <end position="311"/>
    </location>
</feature>
<evidence type="ECO:0000256" key="5">
    <source>
        <dbReference type="PROSITE-ProRule" id="PRU00277"/>
    </source>
</evidence>
<dbReference type="InterPro" id="IPR046357">
    <property type="entry name" value="PPIase_dom_sf"/>
</dbReference>
<accession>A0A448Z8V6</accession>
<feature type="domain" description="PPIase FKBP-type" evidence="7">
    <location>
        <begin position="153"/>
        <end position="229"/>
    </location>
</feature>
<reference evidence="8 9" key="1">
    <citation type="submission" date="2019-01" db="EMBL/GenBank/DDBJ databases">
        <authorList>
            <person name="Ferrante I. M."/>
        </authorList>
    </citation>
    <scope>NUCLEOTIDE SEQUENCE [LARGE SCALE GENOMIC DNA]</scope>
    <source>
        <strain evidence="8 9">B856</strain>
    </source>
</reference>
<evidence type="ECO:0000256" key="2">
    <source>
        <dbReference type="ARBA" id="ARBA00013194"/>
    </source>
</evidence>
<name>A0A448Z8V6_9STRA</name>
<dbReference type="SUPFAM" id="SSF54534">
    <property type="entry name" value="FKBP-like"/>
    <property type="match status" value="1"/>
</dbReference>
<evidence type="ECO:0000313" key="9">
    <source>
        <dbReference type="Proteomes" id="UP000291116"/>
    </source>
</evidence>
<protein>
    <recommendedName>
        <fullName evidence="2 5">peptidylprolyl isomerase</fullName>
        <ecNumber evidence="2 5">5.2.1.8</ecNumber>
    </recommendedName>
</protein>
<dbReference type="PROSITE" id="PS50059">
    <property type="entry name" value="FKBP_PPIASE"/>
    <property type="match status" value="1"/>
</dbReference>
<evidence type="ECO:0000256" key="6">
    <source>
        <dbReference type="SAM" id="SignalP"/>
    </source>
</evidence>
<proteinExistence type="predicted"/>
<dbReference type="PANTHER" id="PTHR43811:SF19">
    <property type="entry name" value="39 KDA FK506-BINDING NUCLEAR PROTEIN"/>
    <property type="match status" value="1"/>
</dbReference>
<evidence type="ECO:0000256" key="4">
    <source>
        <dbReference type="ARBA" id="ARBA00023235"/>
    </source>
</evidence>
<keyword evidence="6" id="KW-0732">Signal</keyword>
<dbReference type="PANTHER" id="PTHR43811">
    <property type="entry name" value="FKBP-TYPE PEPTIDYL-PROLYL CIS-TRANS ISOMERASE FKPA"/>
    <property type="match status" value="1"/>
</dbReference>
<dbReference type="AlphaFoldDB" id="A0A448Z8V6"/>
<dbReference type="GO" id="GO:0003755">
    <property type="term" value="F:peptidyl-prolyl cis-trans isomerase activity"/>
    <property type="evidence" value="ECO:0007669"/>
    <property type="project" value="UniProtKB-KW"/>
</dbReference>
<gene>
    <name evidence="8" type="ORF">PSNMU_V1.4_AUG-EV-PASAV3_0052590</name>
</gene>
<evidence type="ECO:0000256" key="1">
    <source>
        <dbReference type="ARBA" id="ARBA00000971"/>
    </source>
</evidence>
<comment type="catalytic activity">
    <reaction evidence="1 5">
        <text>[protein]-peptidylproline (omega=180) = [protein]-peptidylproline (omega=0)</text>
        <dbReference type="Rhea" id="RHEA:16237"/>
        <dbReference type="Rhea" id="RHEA-COMP:10747"/>
        <dbReference type="Rhea" id="RHEA-COMP:10748"/>
        <dbReference type="ChEBI" id="CHEBI:83833"/>
        <dbReference type="ChEBI" id="CHEBI:83834"/>
        <dbReference type="EC" id="5.2.1.8"/>
    </reaction>
</comment>
<dbReference type="EMBL" id="CAACVS010000169">
    <property type="protein sequence ID" value="VEU38439.1"/>
    <property type="molecule type" value="Genomic_DNA"/>
</dbReference>
<evidence type="ECO:0000313" key="8">
    <source>
        <dbReference type="EMBL" id="VEU38439.1"/>
    </source>
</evidence>
<sequence>MEPTASDSFSARSFKMSFCWTVALVLLGTESSVANAFAMVAGTGSLSTPIEAHGTRASHLWADKIERDSIIQEELEPQANLPARREFLQQTVLAASATGLLGVSSSSPAFAESTATDVDGFTVVKTDSGLKYIDLEEGATTVGGRPGATPKYGQLCVISYTGYMQLPKDNKKTKFASQSGFVLKHGNGKLIPGLDEGLHTMRRGGKRRLIIPPKLGFVTGGLGPVPEMPWERRTLNDQLAKMVEQRGGNLVYDVTLERFFDDEADQGYYEDDEISPEEFAELNRRLNRKQSLDAVGNDIEIEDRDRAKPIV</sequence>
<organism evidence="8 9">
    <name type="scientific">Pseudo-nitzschia multistriata</name>
    <dbReference type="NCBI Taxonomy" id="183589"/>
    <lineage>
        <taxon>Eukaryota</taxon>
        <taxon>Sar</taxon>
        <taxon>Stramenopiles</taxon>
        <taxon>Ochrophyta</taxon>
        <taxon>Bacillariophyta</taxon>
        <taxon>Bacillariophyceae</taxon>
        <taxon>Bacillariophycidae</taxon>
        <taxon>Bacillariales</taxon>
        <taxon>Bacillariaceae</taxon>
        <taxon>Pseudo-nitzschia</taxon>
    </lineage>
</organism>
<dbReference type="InterPro" id="IPR001179">
    <property type="entry name" value="PPIase_FKBP_dom"/>
</dbReference>
<dbReference type="EC" id="5.2.1.8" evidence="2 5"/>
<dbReference type="OrthoDB" id="1902587at2759"/>
<keyword evidence="4 5" id="KW-0413">Isomerase</keyword>
<feature type="signal peptide" evidence="6">
    <location>
        <begin position="1"/>
        <end position="36"/>
    </location>
</feature>
<evidence type="ECO:0000256" key="3">
    <source>
        <dbReference type="ARBA" id="ARBA00023110"/>
    </source>
</evidence>
<keyword evidence="3 5" id="KW-0697">Rotamase</keyword>
<evidence type="ECO:0000259" key="7">
    <source>
        <dbReference type="PROSITE" id="PS50059"/>
    </source>
</evidence>
<dbReference type="Gene3D" id="3.10.50.40">
    <property type="match status" value="1"/>
</dbReference>